<dbReference type="EMBL" id="CP064749">
    <property type="protein sequence ID" value="QPC64230.1"/>
    <property type="molecule type" value="Genomic_DNA"/>
</dbReference>
<organism evidence="4 6">
    <name type="scientific">Fusarium culmorum</name>
    <dbReference type="NCBI Taxonomy" id="5516"/>
    <lineage>
        <taxon>Eukaryota</taxon>
        <taxon>Fungi</taxon>
        <taxon>Dikarya</taxon>
        <taxon>Ascomycota</taxon>
        <taxon>Pezizomycotina</taxon>
        <taxon>Sordariomycetes</taxon>
        <taxon>Hypocreomycetidae</taxon>
        <taxon>Hypocreales</taxon>
        <taxon>Nectriaceae</taxon>
        <taxon>Fusarium</taxon>
    </lineage>
</organism>
<dbReference type="Gene3D" id="3.30.50.10">
    <property type="entry name" value="Erythroid Transcription Factor GATA-1, subunit A"/>
    <property type="match status" value="1"/>
</dbReference>
<reference evidence="4 6" key="1">
    <citation type="submission" date="2018-02" db="EMBL/GenBank/DDBJ databases">
        <title>Fusarium culmorum secondary metabolites in fungal-bacterial-plant interactions.</title>
        <authorList>
            <person name="Schmidt R."/>
        </authorList>
    </citation>
    <scope>NUCLEOTIDE SEQUENCE [LARGE SCALE GENOMIC DNA]</scope>
    <source>
        <strain evidence="4 6">PV</strain>
    </source>
</reference>
<dbReference type="SUPFAM" id="SSF57716">
    <property type="entry name" value="Glucocorticoid receptor-like (DNA-binding domain)"/>
    <property type="match status" value="1"/>
</dbReference>
<sequence length="167" mass="18351">MPGTSNFFLPPGCPPPSSTFDTKELKTALQDYETSIREQQLHDHQFTQLQTLTEVAEAPTSSAIVPGAIPKKRGLHRDSTRVSSRSDTTSWSSRRNKNVLQAVNGHDTSLPKRCELCGVTETPRWRANSVGTGLLCNVCGLVQTKRIARKNLTLSRESTSTMGSSHQ</sequence>
<dbReference type="InterPro" id="IPR000679">
    <property type="entry name" value="Znf_GATA"/>
</dbReference>
<dbReference type="PROSITE" id="PS50114">
    <property type="entry name" value="GATA_ZN_FINGER_2"/>
    <property type="match status" value="1"/>
</dbReference>
<keyword evidence="6" id="KW-1185">Reference proteome</keyword>
<keyword evidence="1" id="KW-0862">Zinc</keyword>
<evidence type="ECO:0000313" key="4">
    <source>
        <dbReference type="EMBL" id="PTD09895.1"/>
    </source>
</evidence>
<dbReference type="InterPro" id="IPR013088">
    <property type="entry name" value="Znf_NHR/GATA"/>
</dbReference>
<dbReference type="GO" id="GO:0043565">
    <property type="term" value="F:sequence-specific DNA binding"/>
    <property type="evidence" value="ECO:0007669"/>
    <property type="project" value="InterPro"/>
</dbReference>
<dbReference type="Pfam" id="PF00320">
    <property type="entry name" value="GATA"/>
    <property type="match status" value="1"/>
</dbReference>
<feature type="region of interest" description="Disordered" evidence="2">
    <location>
        <begin position="74"/>
        <end position="93"/>
    </location>
</feature>
<reference evidence="5" key="2">
    <citation type="submission" date="2020-11" db="EMBL/GenBank/DDBJ databases">
        <title>The chromosome-scale genome resource for two endophytic Fusarium species: F. culmorum and F. pseudograminearum.</title>
        <authorList>
            <person name="Yuan Z."/>
        </authorList>
    </citation>
    <scope>NUCLEOTIDE SEQUENCE</scope>
    <source>
        <strain evidence="5">Class2-1B</strain>
    </source>
</reference>
<protein>
    <recommendedName>
        <fullName evidence="3">GATA-type domain-containing protein</fullName>
    </recommendedName>
</protein>
<dbReference type="OrthoDB" id="2162994at2759"/>
<evidence type="ECO:0000256" key="2">
    <source>
        <dbReference type="SAM" id="MobiDB-lite"/>
    </source>
</evidence>
<feature type="compositionally biased region" description="Low complexity" evidence="2">
    <location>
        <begin position="81"/>
        <end position="93"/>
    </location>
</feature>
<feature type="domain" description="GATA-type" evidence="3">
    <location>
        <begin position="108"/>
        <end position="162"/>
    </location>
</feature>
<evidence type="ECO:0000256" key="1">
    <source>
        <dbReference type="PROSITE-ProRule" id="PRU00094"/>
    </source>
</evidence>
<dbReference type="EMBL" id="PVEM01000003">
    <property type="protein sequence ID" value="PTD09895.1"/>
    <property type="molecule type" value="Genomic_DNA"/>
</dbReference>
<dbReference type="CDD" id="cd00202">
    <property type="entry name" value="ZnF_GATA"/>
    <property type="match status" value="1"/>
</dbReference>
<evidence type="ECO:0000259" key="3">
    <source>
        <dbReference type="PROSITE" id="PS50114"/>
    </source>
</evidence>
<dbReference type="GO" id="GO:0008270">
    <property type="term" value="F:zinc ion binding"/>
    <property type="evidence" value="ECO:0007669"/>
    <property type="project" value="UniProtKB-KW"/>
</dbReference>
<feature type="region of interest" description="Disordered" evidence="2">
    <location>
        <begin position="1"/>
        <end position="21"/>
    </location>
</feature>
<name>A0A2T4H291_FUSCU</name>
<dbReference type="SMART" id="SM00401">
    <property type="entry name" value="ZnF_GATA"/>
    <property type="match status" value="1"/>
</dbReference>
<keyword evidence="1" id="KW-0863">Zinc-finger</keyword>
<dbReference type="OMA" id="WRANSVG"/>
<evidence type="ECO:0000313" key="5">
    <source>
        <dbReference type="EMBL" id="QPC64230.1"/>
    </source>
</evidence>
<dbReference type="Proteomes" id="UP000241587">
    <property type="component" value="Unassembled WGS sequence"/>
</dbReference>
<accession>A0A2T4H291</accession>
<gene>
    <name evidence="4" type="ORF">FCULG_00007438</name>
    <name evidence="5" type="ORF">HYE67_006461</name>
</gene>
<dbReference type="Proteomes" id="UP000663297">
    <property type="component" value="Chromosome 3"/>
</dbReference>
<dbReference type="AlphaFoldDB" id="A0A2T4H291"/>
<evidence type="ECO:0000313" key="6">
    <source>
        <dbReference type="Proteomes" id="UP000241587"/>
    </source>
</evidence>
<dbReference type="GO" id="GO:0006355">
    <property type="term" value="P:regulation of DNA-templated transcription"/>
    <property type="evidence" value="ECO:0007669"/>
    <property type="project" value="InterPro"/>
</dbReference>
<keyword evidence="1" id="KW-0479">Metal-binding</keyword>
<proteinExistence type="predicted"/>